<feature type="compositionally biased region" description="Pro residues" evidence="8">
    <location>
        <begin position="150"/>
        <end position="163"/>
    </location>
</feature>
<proteinExistence type="inferred from homology"/>
<reference evidence="11 12" key="1">
    <citation type="submission" date="2019-03" db="EMBL/GenBank/DDBJ databases">
        <title>Rhodosporidium diobovatum UCD-FST 08-225 genome sequencing, assembly, and annotation.</title>
        <authorList>
            <person name="Fakankun I.U."/>
            <person name="Fristensky B."/>
            <person name="Levin D.B."/>
        </authorList>
    </citation>
    <scope>NUCLEOTIDE SEQUENCE [LARGE SCALE GENOMIC DNA]</scope>
    <source>
        <strain evidence="11 12">UCD-FST 08-225</strain>
    </source>
</reference>
<accession>A0A5C5FXL7</accession>
<comment type="subcellular location">
    <subcellularLocation>
        <location evidence="1">Endomembrane system</location>
        <topology evidence="1">Multi-pass membrane protein</topology>
    </subcellularLocation>
</comment>
<dbReference type="AlphaFoldDB" id="A0A5C5FXL7"/>
<comment type="similarity">
    <text evidence="2">Belongs to the Ca(2+):cation antiporter (CaCA) (TC 2.A.19) family.</text>
</comment>
<feature type="region of interest" description="Disordered" evidence="8">
    <location>
        <begin position="415"/>
        <end position="443"/>
    </location>
</feature>
<dbReference type="Gene3D" id="1.20.1420.30">
    <property type="entry name" value="NCX, central ion-binding region"/>
    <property type="match status" value="2"/>
</dbReference>
<dbReference type="PANTHER" id="PTHR31503:SF20">
    <property type="entry name" value="CA(2+)_H(+) EXCHANGER, PUTATIVE (EUROFUNG)-RELATED"/>
    <property type="match status" value="1"/>
</dbReference>
<feature type="transmembrane region" description="Helical" evidence="9">
    <location>
        <begin position="194"/>
        <end position="212"/>
    </location>
</feature>
<evidence type="ECO:0000256" key="6">
    <source>
        <dbReference type="ARBA" id="ARBA00023065"/>
    </source>
</evidence>
<feature type="compositionally biased region" description="Low complexity" evidence="8">
    <location>
        <begin position="140"/>
        <end position="149"/>
    </location>
</feature>
<dbReference type="InterPro" id="IPR004713">
    <property type="entry name" value="CaH_exchang"/>
</dbReference>
<evidence type="ECO:0000256" key="7">
    <source>
        <dbReference type="ARBA" id="ARBA00023136"/>
    </source>
</evidence>
<evidence type="ECO:0000256" key="3">
    <source>
        <dbReference type="ARBA" id="ARBA00022448"/>
    </source>
</evidence>
<dbReference type="InterPro" id="IPR044880">
    <property type="entry name" value="NCX_ion-bd_dom_sf"/>
</dbReference>
<dbReference type="EMBL" id="SOZI01000058">
    <property type="protein sequence ID" value="TNY20764.1"/>
    <property type="molecule type" value="Genomic_DNA"/>
</dbReference>
<feature type="region of interest" description="Disordered" evidence="8">
    <location>
        <begin position="1"/>
        <end position="163"/>
    </location>
</feature>
<feature type="compositionally biased region" description="Polar residues" evidence="8">
    <location>
        <begin position="126"/>
        <end position="138"/>
    </location>
</feature>
<feature type="transmembrane region" description="Helical" evidence="9">
    <location>
        <begin position="678"/>
        <end position="698"/>
    </location>
</feature>
<feature type="domain" description="Sodium/calcium exchanger membrane region" evidence="10">
    <location>
        <begin position="553"/>
        <end position="696"/>
    </location>
</feature>
<organism evidence="11 12">
    <name type="scientific">Rhodotorula diobovata</name>
    <dbReference type="NCBI Taxonomy" id="5288"/>
    <lineage>
        <taxon>Eukaryota</taxon>
        <taxon>Fungi</taxon>
        <taxon>Dikarya</taxon>
        <taxon>Basidiomycota</taxon>
        <taxon>Pucciniomycotina</taxon>
        <taxon>Microbotryomycetes</taxon>
        <taxon>Sporidiobolales</taxon>
        <taxon>Sporidiobolaceae</taxon>
        <taxon>Rhodotorula</taxon>
    </lineage>
</organism>
<evidence type="ECO:0000256" key="1">
    <source>
        <dbReference type="ARBA" id="ARBA00004127"/>
    </source>
</evidence>
<feature type="transmembrane region" description="Helical" evidence="9">
    <location>
        <begin position="322"/>
        <end position="340"/>
    </location>
</feature>
<dbReference type="Proteomes" id="UP000311382">
    <property type="component" value="Unassembled WGS sequence"/>
</dbReference>
<feature type="transmembrane region" description="Helical" evidence="9">
    <location>
        <begin position="619"/>
        <end position="642"/>
    </location>
</feature>
<keyword evidence="12" id="KW-1185">Reference proteome</keyword>
<dbReference type="GO" id="GO:0006874">
    <property type="term" value="P:intracellular calcium ion homeostasis"/>
    <property type="evidence" value="ECO:0007669"/>
    <property type="project" value="TreeGrafter"/>
</dbReference>
<evidence type="ECO:0000313" key="11">
    <source>
        <dbReference type="EMBL" id="TNY20764.1"/>
    </source>
</evidence>
<keyword evidence="6" id="KW-0406">Ion transport</keyword>
<evidence type="ECO:0000256" key="5">
    <source>
        <dbReference type="ARBA" id="ARBA00022989"/>
    </source>
</evidence>
<dbReference type="FunFam" id="1.20.1420.30:FF:000024">
    <property type="entry name" value="Calcium/proton exchanger, variant"/>
    <property type="match status" value="1"/>
</dbReference>
<protein>
    <submittedName>
        <fullName evidence="11">Putative calcium ion transporter</fullName>
    </submittedName>
</protein>
<keyword evidence="5 9" id="KW-1133">Transmembrane helix</keyword>
<evidence type="ECO:0000259" key="10">
    <source>
        <dbReference type="Pfam" id="PF01699"/>
    </source>
</evidence>
<comment type="caution">
    <text evidence="11">The sequence shown here is derived from an EMBL/GenBank/DDBJ whole genome shotgun (WGS) entry which is preliminary data.</text>
</comment>
<sequence length="703" mass="74269">MTEALEIAPPDEPAIGGHTHPSQLPPLPDPHDEQQRQDSPFDDATPAPAPSTPAPQLNHSTLRARLLQSLAPSAAVNHHDAPPPATTTRGSQVRSSSLPNLDRQHHGGDQSPAQLDDESIYKVQRRPTQVSAVHSSLSHGPAGASSAVAPPGPGQQPQQPPTRAPLLSKALLEPKKPVGKNPTFRQCLVNTLRYSWLNVLLLLVPVAWALDLSHQSPTIVFCFSITAIVPLAALLGFATEELAMRVGDAFGGLLNATFGNAVELIIAILALVKGELNIVRSSMLGSLLSNCLLVLGGAYFAGGIKFYEQGHSIRNAQLNVNMLGIAVTAIVIPVGFHSFLNSEGTQSAALTDDAVLRLSRGISFILLIVYGCYLVFQLWTHSYLYVPTPPRDPRAPNAGPTALMYDGPQPPTSGRVFRMPSLPSWGGSSSTSSSSSSSSASWAGRGGAAARARSRASSFAHGDQPAPFVHDGDEDAHLARVVTTHSSAEPVPVAFAVHATDAQALAAQRERFGDAATVRDLEKGGLAQDGHGHGHGHGHEGVEHQPQLTPWFGFGLLIVITVLTGVTAEFLLGSIDGLTATGSVSKEFVALILLPVVGNAAEHVTAVTVATRNKLDLSLAVAVGSSIQIALFVIPVLVLLGWAIGQPMDLEFDTFETLLVFLAIIVVNFAISDGRSQWMEGIGLMMIYVIIAVVVWFYPGSAI</sequence>
<feature type="transmembrane region" description="Helical" evidence="9">
    <location>
        <begin position="361"/>
        <end position="379"/>
    </location>
</feature>
<feature type="compositionally biased region" description="Low complexity" evidence="8">
    <location>
        <begin position="424"/>
        <end position="443"/>
    </location>
</feature>
<feature type="transmembrane region" description="Helical" evidence="9">
    <location>
        <begin position="551"/>
        <end position="572"/>
    </location>
</feature>
<evidence type="ECO:0000256" key="2">
    <source>
        <dbReference type="ARBA" id="ARBA00008170"/>
    </source>
</evidence>
<feature type="transmembrane region" description="Helical" evidence="9">
    <location>
        <begin position="219"/>
        <end position="238"/>
    </location>
</feature>
<evidence type="ECO:0000313" key="12">
    <source>
        <dbReference type="Proteomes" id="UP000311382"/>
    </source>
</evidence>
<gene>
    <name evidence="11" type="ORF">DMC30DRAFT_416651</name>
</gene>
<keyword evidence="3" id="KW-0813">Transport</keyword>
<evidence type="ECO:0000256" key="8">
    <source>
        <dbReference type="SAM" id="MobiDB-lite"/>
    </source>
</evidence>
<feature type="compositionally biased region" description="Polar residues" evidence="8">
    <location>
        <begin position="86"/>
        <end position="99"/>
    </location>
</feature>
<dbReference type="GO" id="GO:0015369">
    <property type="term" value="F:calcium:proton antiporter activity"/>
    <property type="evidence" value="ECO:0007669"/>
    <property type="project" value="TreeGrafter"/>
</dbReference>
<keyword evidence="7 9" id="KW-0472">Membrane</keyword>
<feature type="transmembrane region" description="Helical" evidence="9">
    <location>
        <begin position="284"/>
        <end position="302"/>
    </location>
</feature>
<dbReference type="OrthoDB" id="1699231at2759"/>
<keyword evidence="4 9" id="KW-0812">Transmembrane</keyword>
<dbReference type="GO" id="GO:0012505">
    <property type="term" value="C:endomembrane system"/>
    <property type="evidence" value="ECO:0007669"/>
    <property type="project" value="UniProtKB-SubCell"/>
</dbReference>
<dbReference type="InterPro" id="IPR004837">
    <property type="entry name" value="NaCa_Exmemb"/>
</dbReference>
<feature type="transmembrane region" description="Helical" evidence="9">
    <location>
        <begin position="250"/>
        <end position="272"/>
    </location>
</feature>
<dbReference type="PANTHER" id="PTHR31503">
    <property type="entry name" value="VACUOLAR CALCIUM ION TRANSPORTER"/>
    <property type="match status" value="1"/>
</dbReference>
<dbReference type="Pfam" id="PF01699">
    <property type="entry name" value="Na_Ca_ex"/>
    <property type="match status" value="2"/>
</dbReference>
<name>A0A5C5FXL7_9BASI</name>
<feature type="domain" description="Sodium/calcium exchanger membrane region" evidence="10">
    <location>
        <begin position="218"/>
        <end position="379"/>
    </location>
</feature>
<evidence type="ECO:0000256" key="4">
    <source>
        <dbReference type="ARBA" id="ARBA00022692"/>
    </source>
</evidence>
<dbReference type="STRING" id="5288.A0A5C5FXL7"/>
<feature type="transmembrane region" description="Helical" evidence="9">
    <location>
        <begin position="654"/>
        <end position="671"/>
    </location>
</feature>
<evidence type="ECO:0000256" key="9">
    <source>
        <dbReference type="SAM" id="Phobius"/>
    </source>
</evidence>
<dbReference type="GO" id="GO:0000329">
    <property type="term" value="C:fungal-type vacuole membrane"/>
    <property type="evidence" value="ECO:0007669"/>
    <property type="project" value="TreeGrafter"/>
</dbReference>